<dbReference type="SMART" id="SM00298">
    <property type="entry name" value="CHROMO"/>
    <property type="match status" value="1"/>
</dbReference>
<dbReference type="InterPro" id="IPR044251">
    <property type="entry name" value="LHP1-like"/>
</dbReference>
<dbReference type="PROSITE" id="PS50013">
    <property type="entry name" value="CHROMO_2"/>
    <property type="match status" value="1"/>
</dbReference>
<evidence type="ECO:0000259" key="4">
    <source>
        <dbReference type="PROSITE" id="PS50013"/>
    </source>
</evidence>
<dbReference type="PROSITE" id="PS00598">
    <property type="entry name" value="CHROMO_1"/>
    <property type="match status" value="1"/>
</dbReference>
<dbReference type="GO" id="GO:0031507">
    <property type="term" value="P:heterochromatin formation"/>
    <property type="evidence" value="ECO:0007669"/>
    <property type="project" value="InterPro"/>
</dbReference>
<feature type="compositionally biased region" description="Basic residues" evidence="3">
    <location>
        <begin position="180"/>
        <end position="200"/>
    </location>
</feature>
<sequence>MKGGKKKIDGDSSDTDAVQPPLPLPDAYDGGEAAVEAGNGGDATEVVGGEDERRHLEEGKEEGGERDGEKGGEEREEEQEEEEEEEEEEREERDKGFDKFDHLEIEDGEAETERPKLAEGFYEIEAVRKKRIRKGEVQYLIKWRGWPETANTWEPLENLLSCSDVIDAFEESLGSGKYKSLRRRKRKHGVSHTLPKKKQRNSPATATCNVPAVKVRIIKEPLPMLPLDDFSLANVGERNFGGVNNVESLKQAKENGFGEVPSQIEEMKEQNVLNLKLSELGGTMGTYEENAAVNHQEGHALEGDGPAYVHPKVDCMDQILPGRCTGAKRRKSGSVKRFQQNSSPCVPNDAHNATARTINGPCGRVGWQGSQNPDFVGNDLGRKNKFDNSRNMPTITEIIKPISYSSSTINNVHDVSVSFMAMRFVIKLHPCSIISANNWQSCFKGFPAKTAQIMKHGMHEGNPNSVGGRTLDIRSGPSEGLVTSTLELRIAKVAWPTPLGLMAPPLQP</sequence>
<dbReference type="Proteomes" id="UP000585474">
    <property type="component" value="Unassembled WGS sequence"/>
</dbReference>
<dbReference type="EMBL" id="BJWL01000015">
    <property type="protein sequence ID" value="GFZ02690.1"/>
    <property type="molecule type" value="Genomic_DNA"/>
</dbReference>
<protein>
    <recommendedName>
        <fullName evidence="4">Chromo domain-containing protein</fullName>
    </recommendedName>
</protein>
<keyword evidence="2" id="KW-0539">Nucleus</keyword>
<evidence type="ECO:0000256" key="3">
    <source>
        <dbReference type="SAM" id="MobiDB-lite"/>
    </source>
</evidence>
<feature type="compositionally biased region" description="Basic and acidic residues" evidence="3">
    <location>
        <begin position="1"/>
        <end position="10"/>
    </location>
</feature>
<feature type="compositionally biased region" description="Basic and acidic residues" evidence="3">
    <location>
        <begin position="92"/>
        <end position="114"/>
    </location>
</feature>
<comment type="subcellular location">
    <subcellularLocation>
        <location evidence="1">Nucleus</location>
    </subcellularLocation>
</comment>
<evidence type="ECO:0000256" key="1">
    <source>
        <dbReference type="ARBA" id="ARBA00004123"/>
    </source>
</evidence>
<feature type="compositionally biased region" description="Basic and acidic residues" evidence="3">
    <location>
        <begin position="50"/>
        <end position="73"/>
    </location>
</feature>
<feature type="domain" description="Chromo" evidence="4">
    <location>
        <begin position="122"/>
        <end position="171"/>
    </location>
</feature>
<dbReference type="Gene3D" id="2.40.50.40">
    <property type="match status" value="1"/>
</dbReference>
<dbReference type="InterPro" id="IPR016197">
    <property type="entry name" value="Chromo-like_dom_sf"/>
</dbReference>
<keyword evidence="6" id="KW-1185">Reference proteome</keyword>
<dbReference type="GO" id="GO:0005634">
    <property type="term" value="C:nucleus"/>
    <property type="evidence" value="ECO:0007669"/>
    <property type="project" value="UniProtKB-SubCell"/>
</dbReference>
<evidence type="ECO:0000256" key="2">
    <source>
        <dbReference type="ARBA" id="ARBA00023242"/>
    </source>
</evidence>
<accession>A0A7J0FX02</accession>
<dbReference type="InterPro" id="IPR023779">
    <property type="entry name" value="Chromodomain_CS"/>
</dbReference>
<feature type="region of interest" description="Disordered" evidence="3">
    <location>
        <begin position="1"/>
        <end position="114"/>
    </location>
</feature>
<dbReference type="InterPro" id="IPR000953">
    <property type="entry name" value="Chromo/chromo_shadow_dom"/>
</dbReference>
<gene>
    <name evidence="5" type="ORF">Acr_15g0012980</name>
</gene>
<evidence type="ECO:0000313" key="6">
    <source>
        <dbReference type="Proteomes" id="UP000585474"/>
    </source>
</evidence>
<feature type="compositionally biased region" description="Acidic residues" evidence="3">
    <location>
        <begin position="74"/>
        <end position="91"/>
    </location>
</feature>
<reference evidence="5 6" key="1">
    <citation type="submission" date="2019-07" db="EMBL/GenBank/DDBJ databases">
        <title>De Novo Assembly of kiwifruit Actinidia rufa.</title>
        <authorList>
            <person name="Sugita-Konishi S."/>
            <person name="Sato K."/>
            <person name="Mori E."/>
            <person name="Abe Y."/>
            <person name="Kisaki G."/>
            <person name="Hamano K."/>
            <person name="Suezawa K."/>
            <person name="Otani M."/>
            <person name="Fukuda T."/>
            <person name="Manabe T."/>
            <person name="Gomi K."/>
            <person name="Tabuchi M."/>
            <person name="Akimitsu K."/>
            <person name="Kataoka I."/>
        </authorList>
    </citation>
    <scope>NUCLEOTIDE SEQUENCE [LARGE SCALE GENOMIC DNA]</scope>
    <source>
        <strain evidence="6">cv. Fuchu</strain>
    </source>
</reference>
<dbReference type="Pfam" id="PF00385">
    <property type="entry name" value="Chromo"/>
    <property type="match status" value="1"/>
</dbReference>
<organism evidence="5 6">
    <name type="scientific">Actinidia rufa</name>
    <dbReference type="NCBI Taxonomy" id="165716"/>
    <lineage>
        <taxon>Eukaryota</taxon>
        <taxon>Viridiplantae</taxon>
        <taxon>Streptophyta</taxon>
        <taxon>Embryophyta</taxon>
        <taxon>Tracheophyta</taxon>
        <taxon>Spermatophyta</taxon>
        <taxon>Magnoliopsida</taxon>
        <taxon>eudicotyledons</taxon>
        <taxon>Gunneridae</taxon>
        <taxon>Pentapetalae</taxon>
        <taxon>asterids</taxon>
        <taxon>Ericales</taxon>
        <taxon>Actinidiaceae</taxon>
        <taxon>Actinidia</taxon>
    </lineage>
</organism>
<dbReference type="OrthoDB" id="1918685at2759"/>
<dbReference type="AlphaFoldDB" id="A0A7J0FX02"/>
<proteinExistence type="predicted"/>
<dbReference type="PANTHER" id="PTHR47240:SF2">
    <property type="entry name" value="CHROMO DOMAIN-CONTAINING PROTEIN LHP1"/>
    <property type="match status" value="1"/>
</dbReference>
<comment type="caution">
    <text evidence="5">The sequence shown here is derived from an EMBL/GenBank/DDBJ whole genome shotgun (WGS) entry which is preliminary data.</text>
</comment>
<dbReference type="PANTHER" id="PTHR47240">
    <property type="entry name" value="CHROMO DOMAIN-CONTAINING PROTEIN LHP1"/>
    <property type="match status" value="1"/>
</dbReference>
<evidence type="ECO:0000313" key="5">
    <source>
        <dbReference type="EMBL" id="GFZ02690.1"/>
    </source>
</evidence>
<dbReference type="CDD" id="cd00024">
    <property type="entry name" value="CD_CSD"/>
    <property type="match status" value="1"/>
</dbReference>
<dbReference type="SUPFAM" id="SSF54160">
    <property type="entry name" value="Chromo domain-like"/>
    <property type="match status" value="1"/>
</dbReference>
<feature type="region of interest" description="Disordered" evidence="3">
    <location>
        <begin position="180"/>
        <end position="206"/>
    </location>
</feature>
<dbReference type="InterPro" id="IPR023780">
    <property type="entry name" value="Chromo_domain"/>
</dbReference>
<name>A0A7J0FX02_9ERIC</name>